<dbReference type="RefSeq" id="WP_268905656.1">
    <property type="nucleotide sequence ID" value="NZ_CAJNOB010000071.1"/>
</dbReference>
<sequence>MGNRVRPRPARRADPAGPETDCDWGWVDPRFLRQWARVLEELIE</sequence>
<feature type="region of interest" description="Disordered" evidence="1">
    <location>
        <begin position="1"/>
        <end position="20"/>
    </location>
</feature>
<proteinExistence type="predicted"/>
<evidence type="ECO:0000313" key="2">
    <source>
        <dbReference type="EMBL" id="CAF0705388.1"/>
    </source>
</evidence>
<protein>
    <submittedName>
        <fullName evidence="2">Uncharacterized protein</fullName>
    </submittedName>
</protein>
<evidence type="ECO:0000313" key="3">
    <source>
        <dbReference type="Proteomes" id="UP000663859"/>
    </source>
</evidence>
<dbReference type="AlphaFoldDB" id="A0A8J2BW79"/>
<dbReference type="EMBL" id="CAJNOB010000071">
    <property type="protein sequence ID" value="CAF0705388.1"/>
    <property type="molecule type" value="Genomic_DNA"/>
</dbReference>
<reference evidence="2" key="1">
    <citation type="submission" date="2021-02" db="EMBL/GenBank/DDBJ databases">
        <authorList>
            <person name="Cremers G."/>
            <person name="Picone N."/>
        </authorList>
    </citation>
    <scope>NUCLEOTIDE SEQUENCE</scope>
    <source>
        <strain evidence="2">PQ17</strain>
    </source>
</reference>
<dbReference type="Proteomes" id="UP000663859">
    <property type="component" value="Unassembled WGS sequence"/>
</dbReference>
<keyword evidence="3" id="KW-1185">Reference proteome</keyword>
<organism evidence="2 3">
    <name type="scientific">Candidatus Methylacidithermus pantelleriae</name>
    <dbReference type="NCBI Taxonomy" id="2744239"/>
    <lineage>
        <taxon>Bacteria</taxon>
        <taxon>Pseudomonadati</taxon>
        <taxon>Verrucomicrobiota</taxon>
        <taxon>Methylacidiphilae</taxon>
        <taxon>Methylacidiphilales</taxon>
        <taxon>Methylacidiphilaceae</taxon>
        <taxon>Candidatus Methylacidithermus</taxon>
    </lineage>
</organism>
<gene>
    <name evidence="2" type="ORF">MPNT_90081</name>
</gene>
<feature type="compositionally biased region" description="Basic residues" evidence="1">
    <location>
        <begin position="1"/>
        <end position="10"/>
    </location>
</feature>
<accession>A0A8J2BW79</accession>
<comment type="caution">
    <text evidence="2">The sequence shown here is derived from an EMBL/GenBank/DDBJ whole genome shotgun (WGS) entry which is preliminary data.</text>
</comment>
<name>A0A8J2BW79_9BACT</name>
<evidence type="ECO:0000256" key="1">
    <source>
        <dbReference type="SAM" id="MobiDB-lite"/>
    </source>
</evidence>